<gene>
    <name evidence="7" type="ORF">MGAL_10B021626</name>
</gene>
<dbReference type="InterPro" id="IPR016187">
    <property type="entry name" value="CTDL_fold"/>
</dbReference>
<evidence type="ECO:0000256" key="4">
    <source>
        <dbReference type="SAM" id="SignalP"/>
    </source>
</evidence>
<evidence type="ECO:0000259" key="6">
    <source>
        <dbReference type="PROSITE" id="PS50923"/>
    </source>
</evidence>
<sequence length="331" mass="38032">MKGVTSFLLLQNLMSICSLSLNDVCDADNSKCQNLLISTPGEITYGKCYRHAALRRLLKVSFLTCLKECMKTSTCSNVSYRRDWKMCDINGNINSEVEIVQEFGCFSSNISSWSKALVGKCARHNCREGYKCAFKGDGFTCEIAYCTGRPTVANAELNEPFGLSRDLGHGMKYKCTNRTQMIGTPFAVCRQTGEWKSMFVCEMSCEKGWINFFSHCYYIGPDKKTWDDSNADCKRRGSFLVKIDDESENQWLQSVMHDNNINITWIGANDIDQEGTWRWIYDKTAVEFTNWSKEEPNNYNGNENCADMAKRRSYKWNDRICTSLLRYICER</sequence>
<dbReference type="AlphaFoldDB" id="A0A8B6GS58"/>
<dbReference type="InterPro" id="IPR050111">
    <property type="entry name" value="C-type_lectin/snaclec_domain"/>
</dbReference>
<reference evidence="7" key="1">
    <citation type="submission" date="2018-11" db="EMBL/GenBank/DDBJ databases">
        <authorList>
            <person name="Alioto T."/>
            <person name="Alioto T."/>
        </authorList>
    </citation>
    <scope>NUCLEOTIDE SEQUENCE</scope>
</reference>
<keyword evidence="8" id="KW-1185">Reference proteome</keyword>
<dbReference type="Gene3D" id="3.10.100.10">
    <property type="entry name" value="Mannose-Binding Protein A, subunit A"/>
    <property type="match status" value="1"/>
</dbReference>
<feature type="domain" description="C-type lectin" evidence="5">
    <location>
        <begin position="212"/>
        <end position="330"/>
    </location>
</feature>
<dbReference type="OrthoDB" id="6093115at2759"/>
<proteinExistence type="predicted"/>
<comment type="caution">
    <text evidence="7">The sequence shown here is derived from an EMBL/GenBank/DDBJ whole genome shotgun (WGS) entry which is preliminary data.</text>
</comment>
<evidence type="ECO:0008006" key="9">
    <source>
        <dbReference type="Google" id="ProtNLM"/>
    </source>
</evidence>
<keyword evidence="1 4" id="KW-0732">Signal</keyword>
<keyword evidence="3" id="KW-0768">Sushi</keyword>
<dbReference type="SUPFAM" id="SSF57535">
    <property type="entry name" value="Complement control module/SCR domain"/>
    <property type="match status" value="1"/>
</dbReference>
<evidence type="ECO:0000313" key="8">
    <source>
        <dbReference type="Proteomes" id="UP000596742"/>
    </source>
</evidence>
<comment type="caution">
    <text evidence="3">Lacks conserved residue(s) required for the propagation of feature annotation.</text>
</comment>
<dbReference type="InterPro" id="IPR000436">
    <property type="entry name" value="Sushi_SCR_CCP_dom"/>
</dbReference>
<dbReference type="SUPFAM" id="SSF56436">
    <property type="entry name" value="C-type lectin-like"/>
    <property type="match status" value="1"/>
</dbReference>
<dbReference type="InterPro" id="IPR035976">
    <property type="entry name" value="Sushi/SCR/CCP_sf"/>
</dbReference>
<evidence type="ECO:0000313" key="7">
    <source>
        <dbReference type="EMBL" id="VDI68210.1"/>
    </source>
</evidence>
<dbReference type="CDD" id="cd00037">
    <property type="entry name" value="CLECT"/>
    <property type="match status" value="1"/>
</dbReference>
<keyword evidence="2 3" id="KW-1015">Disulfide bond</keyword>
<evidence type="ECO:0000259" key="5">
    <source>
        <dbReference type="PROSITE" id="PS50041"/>
    </source>
</evidence>
<dbReference type="PROSITE" id="PS50923">
    <property type="entry name" value="SUSHI"/>
    <property type="match status" value="1"/>
</dbReference>
<dbReference type="InterPro" id="IPR001304">
    <property type="entry name" value="C-type_lectin-like"/>
</dbReference>
<dbReference type="PANTHER" id="PTHR22803">
    <property type="entry name" value="MANNOSE, PHOSPHOLIPASE, LECTIN RECEPTOR RELATED"/>
    <property type="match status" value="1"/>
</dbReference>
<dbReference type="PROSITE" id="PS50041">
    <property type="entry name" value="C_TYPE_LECTIN_2"/>
    <property type="match status" value="1"/>
</dbReference>
<accession>A0A8B6GS58</accession>
<evidence type="ECO:0000256" key="3">
    <source>
        <dbReference type="PROSITE-ProRule" id="PRU00302"/>
    </source>
</evidence>
<name>A0A8B6GS58_MYTGA</name>
<feature type="domain" description="Sushi" evidence="6">
    <location>
        <begin position="144"/>
        <end position="203"/>
    </location>
</feature>
<feature type="signal peptide" evidence="4">
    <location>
        <begin position="1"/>
        <end position="27"/>
    </location>
</feature>
<dbReference type="Pfam" id="PF00059">
    <property type="entry name" value="Lectin_C"/>
    <property type="match status" value="1"/>
</dbReference>
<dbReference type="Proteomes" id="UP000596742">
    <property type="component" value="Unassembled WGS sequence"/>
</dbReference>
<dbReference type="SMART" id="SM00034">
    <property type="entry name" value="CLECT"/>
    <property type="match status" value="1"/>
</dbReference>
<feature type="disulfide bond" evidence="3">
    <location>
        <begin position="146"/>
        <end position="189"/>
    </location>
</feature>
<organism evidence="7 8">
    <name type="scientific">Mytilus galloprovincialis</name>
    <name type="common">Mediterranean mussel</name>
    <dbReference type="NCBI Taxonomy" id="29158"/>
    <lineage>
        <taxon>Eukaryota</taxon>
        <taxon>Metazoa</taxon>
        <taxon>Spiralia</taxon>
        <taxon>Lophotrochozoa</taxon>
        <taxon>Mollusca</taxon>
        <taxon>Bivalvia</taxon>
        <taxon>Autobranchia</taxon>
        <taxon>Pteriomorphia</taxon>
        <taxon>Mytilida</taxon>
        <taxon>Mytiloidea</taxon>
        <taxon>Mytilidae</taxon>
        <taxon>Mytilinae</taxon>
        <taxon>Mytilus</taxon>
    </lineage>
</organism>
<feature type="chain" id="PRO_5032617834" description="MRC" evidence="4">
    <location>
        <begin position="28"/>
        <end position="331"/>
    </location>
</feature>
<evidence type="ECO:0000256" key="2">
    <source>
        <dbReference type="ARBA" id="ARBA00023157"/>
    </source>
</evidence>
<evidence type="ECO:0000256" key="1">
    <source>
        <dbReference type="ARBA" id="ARBA00022729"/>
    </source>
</evidence>
<protein>
    <recommendedName>
        <fullName evidence="9">MRC</fullName>
    </recommendedName>
</protein>
<dbReference type="EMBL" id="UYJE01008886">
    <property type="protein sequence ID" value="VDI68210.1"/>
    <property type="molecule type" value="Genomic_DNA"/>
</dbReference>
<dbReference type="InterPro" id="IPR016186">
    <property type="entry name" value="C-type_lectin-like/link_sf"/>
</dbReference>